<protein>
    <submittedName>
        <fullName evidence="3">DUF58 domain-containing protein</fullName>
    </submittedName>
</protein>
<reference evidence="3 4" key="1">
    <citation type="submission" date="2019-10" db="EMBL/GenBank/DDBJ databases">
        <title>Cardiobacteriales fam. a chemoheterotrophic member of the order Cardiobacteriales, and proposal of Cardiobacteriales fam. nov.</title>
        <authorList>
            <person name="Wang C."/>
        </authorList>
    </citation>
    <scope>NUCLEOTIDE SEQUENCE [LARGE SCALE GENOMIC DNA]</scope>
    <source>
        <strain evidence="3 4">ML27</strain>
    </source>
</reference>
<keyword evidence="1" id="KW-1133">Transmembrane helix</keyword>
<dbReference type="InterPro" id="IPR002881">
    <property type="entry name" value="DUF58"/>
</dbReference>
<dbReference type="AlphaFoldDB" id="A0A6N7EWQ0"/>
<dbReference type="Gene3D" id="3.40.50.410">
    <property type="entry name" value="von Willebrand factor, type A domain"/>
    <property type="match status" value="1"/>
</dbReference>
<dbReference type="Pfam" id="PF01882">
    <property type="entry name" value="DUF58"/>
    <property type="match status" value="1"/>
</dbReference>
<sequence>MMRLIPSKKQLILLGAVIAATTMLSILRLYYPVFGWGILLLLVMTGVLLVYDASALYRRIQPIQILASRKMPRHVAVGIPTPVHLILKNLTDAPIDLLVFDHLPETFGIACESKVMPFAVQIAANSYADYRYEVIANQRGPALFSQTQCRMHSPWALWSVDFSVDNETAVKTYPDFRKIDQNDILSENENSTGQLTKQRKRGTGTEFSQLREYRMDDSLKQIDYKATARLNKLISKEYEIERDQQVLILLDCSRRLRAGQGRLSHFDHALNATIFLARTILKQGDAVGLMSFSGDVERYVKPRKGRNSVNQLLNQVYDLDSSRYAPDYVKAAENVLLRQKRRSLVIVVTSLNDEDIDAVKMMIKTLQKRHIVLIANIKEPLLDADLRVNNLDEAVFFAARETYQHYRQQMFAKIKNNRLILLDTYPDALNAKLINLYLNIKQSGIF</sequence>
<keyword evidence="1" id="KW-0812">Transmembrane</keyword>
<dbReference type="SUPFAM" id="SSF53300">
    <property type="entry name" value="vWA-like"/>
    <property type="match status" value="1"/>
</dbReference>
<dbReference type="PANTHER" id="PTHR33608">
    <property type="entry name" value="BLL2464 PROTEIN"/>
    <property type="match status" value="1"/>
</dbReference>
<evidence type="ECO:0000256" key="1">
    <source>
        <dbReference type="SAM" id="Phobius"/>
    </source>
</evidence>
<evidence type="ECO:0000259" key="2">
    <source>
        <dbReference type="SMART" id="SM00327"/>
    </source>
</evidence>
<feature type="domain" description="VWFA" evidence="2">
    <location>
        <begin position="243"/>
        <end position="411"/>
    </location>
</feature>
<feature type="transmembrane region" description="Helical" evidence="1">
    <location>
        <begin position="12"/>
        <end position="31"/>
    </location>
</feature>
<keyword evidence="1" id="KW-0472">Membrane</keyword>
<evidence type="ECO:0000313" key="4">
    <source>
        <dbReference type="Proteomes" id="UP000471298"/>
    </source>
</evidence>
<organism evidence="3 4">
    <name type="scientific">Ostreibacterium oceani</name>
    <dbReference type="NCBI Taxonomy" id="2654998"/>
    <lineage>
        <taxon>Bacteria</taxon>
        <taxon>Pseudomonadati</taxon>
        <taxon>Pseudomonadota</taxon>
        <taxon>Gammaproteobacteria</taxon>
        <taxon>Cardiobacteriales</taxon>
        <taxon>Ostreibacteriaceae</taxon>
        <taxon>Ostreibacterium</taxon>
    </lineage>
</organism>
<dbReference type="RefSeq" id="WP_152810931.1">
    <property type="nucleotide sequence ID" value="NZ_WHNW01000014.1"/>
</dbReference>
<dbReference type="Proteomes" id="UP000471298">
    <property type="component" value="Unassembled WGS sequence"/>
</dbReference>
<dbReference type="SMART" id="SM00327">
    <property type="entry name" value="VWA"/>
    <property type="match status" value="1"/>
</dbReference>
<accession>A0A6N7EWQ0</accession>
<dbReference type="InterPro" id="IPR002035">
    <property type="entry name" value="VWF_A"/>
</dbReference>
<evidence type="ECO:0000313" key="3">
    <source>
        <dbReference type="EMBL" id="MPV86942.1"/>
    </source>
</evidence>
<keyword evidence="4" id="KW-1185">Reference proteome</keyword>
<dbReference type="InterPro" id="IPR036465">
    <property type="entry name" value="vWFA_dom_sf"/>
</dbReference>
<gene>
    <name evidence="3" type="ORF">GCU85_09410</name>
</gene>
<dbReference type="InParanoid" id="A0A6N7EWQ0"/>
<dbReference type="PANTHER" id="PTHR33608:SF3">
    <property type="entry name" value="SLR2013 PROTEIN"/>
    <property type="match status" value="1"/>
</dbReference>
<name>A0A6N7EWQ0_9GAMM</name>
<comment type="caution">
    <text evidence="3">The sequence shown here is derived from an EMBL/GenBank/DDBJ whole genome shotgun (WGS) entry which is preliminary data.</text>
</comment>
<feature type="transmembrane region" description="Helical" evidence="1">
    <location>
        <begin position="37"/>
        <end position="57"/>
    </location>
</feature>
<proteinExistence type="predicted"/>
<dbReference type="EMBL" id="WHNW01000014">
    <property type="protein sequence ID" value="MPV86942.1"/>
    <property type="molecule type" value="Genomic_DNA"/>
</dbReference>